<keyword evidence="1" id="KW-0175">Coiled coil</keyword>
<gene>
    <name evidence="3" type="primary">Wcon_01220</name>
    <name evidence="3" type="ORF">TNCT_653261</name>
</gene>
<proteinExistence type="predicted"/>
<evidence type="ECO:0000256" key="2">
    <source>
        <dbReference type="SAM" id="MobiDB-lite"/>
    </source>
</evidence>
<dbReference type="OrthoDB" id="10623798at2759"/>
<evidence type="ECO:0000313" key="4">
    <source>
        <dbReference type="Proteomes" id="UP000887116"/>
    </source>
</evidence>
<evidence type="ECO:0000313" key="3">
    <source>
        <dbReference type="EMBL" id="GFR13483.1"/>
    </source>
</evidence>
<keyword evidence="4" id="KW-1185">Reference proteome</keyword>
<dbReference type="Proteomes" id="UP000887116">
    <property type="component" value="Unassembled WGS sequence"/>
</dbReference>
<dbReference type="AlphaFoldDB" id="A0A8X6GY36"/>
<feature type="coiled-coil region" evidence="1">
    <location>
        <begin position="719"/>
        <end position="749"/>
    </location>
</feature>
<evidence type="ECO:0000256" key="1">
    <source>
        <dbReference type="SAM" id="Coils"/>
    </source>
</evidence>
<reference evidence="3" key="1">
    <citation type="submission" date="2020-07" db="EMBL/GenBank/DDBJ databases">
        <title>Multicomponent nature underlies the extraordinary mechanical properties of spider dragline silk.</title>
        <authorList>
            <person name="Kono N."/>
            <person name="Nakamura H."/>
            <person name="Mori M."/>
            <person name="Yoshida Y."/>
            <person name="Ohtoshi R."/>
            <person name="Malay A.D."/>
            <person name="Moran D.A.P."/>
            <person name="Tomita M."/>
            <person name="Numata K."/>
            <person name="Arakawa K."/>
        </authorList>
    </citation>
    <scope>NUCLEOTIDE SEQUENCE</scope>
</reference>
<protein>
    <submittedName>
        <fullName evidence="3">Uncharacterized protein</fullName>
    </submittedName>
</protein>
<accession>A0A8X6GY36</accession>
<organism evidence="3 4">
    <name type="scientific">Trichonephila clavata</name>
    <name type="common">Joro spider</name>
    <name type="synonym">Nephila clavata</name>
    <dbReference type="NCBI Taxonomy" id="2740835"/>
    <lineage>
        <taxon>Eukaryota</taxon>
        <taxon>Metazoa</taxon>
        <taxon>Ecdysozoa</taxon>
        <taxon>Arthropoda</taxon>
        <taxon>Chelicerata</taxon>
        <taxon>Arachnida</taxon>
        <taxon>Araneae</taxon>
        <taxon>Araneomorphae</taxon>
        <taxon>Entelegynae</taxon>
        <taxon>Araneoidea</taxon>
        <taxon>Nephilidae</taxon>
        <taxon>Trichonephila</taxon>
    </lineage>
</organism>
<dbReference type="EMBL" id="BMAO01026931">
    <property type="protein sequence ID" value="GFR13483.1"/>
    <property type="molecule type" value="Genomic_DNA"/>
</dbReference>
<comment type="caution">
    <text evidence="3">The sequence shown here is derived from an EMBL/GenBank/DDBJ whole genome shotgun (WGS) entry which is preliminary data.</text>
</comment>
<name>A0A8X6GY36_TRICU</name>
<sequence>MEDKYSYLETQKTRLGYNKKREEANRIIDRNKPLLFTIKDKTFFDSWYEQLLYEVLCEAERDKKHILHGEIVERSSLYTEDKINSVKSKLGTSFNKEAVRRVINKLVEDYLKILPTSLGVEESLLSYMRCIDIDGYRGRMNYEAVNHRIISRADEVIIKESVVQNNLSDDVERGLQYIVGNMHVSLLAAVEQEMLNEIAERAANHRERDSKKKDLELLAICNGGEFQDRLSLPENLSFSEIEHLYKDMLLIAFIGQGDLESHTLCKRLPLLELEEIKEVFPVSITDDILRNMEESMNKYVEIVKKVKKDIVSKVFRKQENVEKLCELEGELEFDFMQWLLHPVYYRQYQEIKMFVECKNFIHDSINNQRDLSFREKLEEQLRKLDKPKREELERLLLSSVDNEFQTLADKLIDYKDKLRKKPREKSSLAKVFNPLYAASYIKKEERSLKMCEEALRKSVATGDDELFYRAIEDIKKDSKYIWVFQVNGALFNSVYKTKHDSQKRMLSFRELAESFIGNRKKYIADQQDEYKIRKATAEQHQVNVELAGKDIINQEELHAMAASNEILGKKAEEAEARAEEERRAKEEERRAKEEERRAREKAEAKTKALDLLYDEADDQDISTKRIKQNEDVQKFLKCQYTFLVLNEDCITKFKGLCREYRNLRREIKEPNFERLSELANEFDRLSRSFAEGEREEEESRENVPGCNDQSIDRLKCDIVTRVVQARDVAEKEKRKVEKEKTEVEEIVKQLQAPNSAFSSVSHELVAGTSQQI</sequence>
<feature type="region of interest" description="Disordered" evidence="2">
    <location>
        <begin position="577"/>
        <end position="601"/>
    </location>
</feature>